<evidence type="ECO:0000256" key="8">
    <source>
        <dbReference type="PROSITE-ProRule" id="PRU00339"/>
    </source>
</evidence>
<dbReference type="Gene3D" id="1.25.40.10">
    <property type="entry name" value="Tetratricopeptide repeat domain"/>
    <property type="match status" value="1"/>
</dbReference>
<keyword evidence="4" id="KW-0963">Cytoplasm</keyword>
<dbReference type="InterPro" id="IPR011990">
    <property type="entry name" value="TPR-like_helical_dom_sf"/>
</dbReference>
<dbReference type="GO" id="GO:0016560">
    <property type="term" value="P:protein import into peroxisome matrix, docking"/>
    <property type="evidence" value="ECO:0007669"/>
    <property type="project" value="TreeGrafter"/>
</dbReference>
<reference evidence="10" key="1">
    <citation type="submission" date="2022-08" db="EMBL/GenBank/DDBJ databases">
        <title>A Global Phylogenomic Analysis of the Shiitake Genus Lentinula.</title>
        <authorList>
            <consortium name="DOE Joint Genome Institute"/>
            <person name="Sierra-Patev S."/>
            <person name="Min B."/>
            <person name="Naranjo-Ortiz M."/>
            <person name="Looney B."/>
            <person name="Konkel Z."/>
            <person name="Slot J.C."/>
            <person name="Sakamoto Y."/>
            <person name="Steenwyk J.L."/>
            <person name="Rokas A."/>
            <person name="Carro J."/>
            <person name="Camarero S."/>
            <person name="Ferreira P."/>
            <person name="Molpeceres G."/>
            <person name="Ruiz-Duenas F.J."/>
            <person name="Serrano A."/>
            <person name="Henrissat B."/>
            <person name="Drula E."/>
            <person name="Hughes K.W."/>
            <person name="Mata J.L."/>
            <person name="Ishikawa N.K."/>
            <person name="Vargas-Isla R."/>
            <person name="Ushijima S."/>
            <person name="Smith C.A."/>
            <person name="Ahrendt S."/>
            <person name="Andreopoulos W."/>
            <person name="He G."/>
            <person name="Labutti K."/>
            <person name="Lipzen A."/>
            <person name="Ng V."/>
            <person name="Riley R."/>
            <person name="Sandor L."/>
            <person name="Barry K."/>
            <person name="Martinez A.T."/>
            <person name="Xiao Y."/>
            <person name="Gibbons J.G."/>
            <person name="Terashima K."/>
            <person name="Grigoriev I.V."/>
            <person name="Hibbett D.S."/>
        </authorList>
    </citation>
    <scope>NUCLEOTIDE SEQUENCE</scope>
    <source>
        <strain evidence="10">JLM2183</strain>
    </source>
</reference>
<comment type="subcellular location">
    <subcellularLocation>
        <location evidence="2">Cytoplasm</location>
    </subcellularLocation>
    <subcellularLocation>
        <location evidence="1">Peroxisome</location>
    </subcellularLocation>
</comment>
<dbReference type="GO" id="GO:0005778">
    <property type="term" value="C:peroxisomal membrane"/>
    <property type="evidence" value="ECO:0007669"/>
    <property type="project" value="TreeGrafter"/>
</dbReference>
<dbReference type="GO" id="GO:0005052">
    <property type="term" value="F:peroxisome matrix targeting signal-1 binding"/>
    <property type="evidence" value="ECO:0007669"/>
    <property type="project" value="TreeGrafter"/>
</dbReference>
<dbReference type="PANTHER" id="PTHR10130">
    <property type="entry name" value="PEROXISOMAL TARGETING SIGNAL 1 RECEPTOR PEX5"/>
    <property type="match status" value="1"/>
</dbReference>
<proteinExistence type="inferred from homology"/>
<feature type="repeat" description="TPR" evidence="8">
    <location>
        <begin position="536"/>
        <end position="569"/>
    </location>
</feature>
<accession>A0A9W9DSC0</accession>
<evidence type="ECO:0000256" key="3">
    <source>
        <dbReference type="ARBA" id="ARBA00005348"/>
    </source>
</evidence>
<protein>
    <recommendedName>
        <fullName evidence="12">TPR-like protein</fullName>
    </recommendedName>
</protein>
<name>A0A9W9DSC0_9AGAR</name>
<evidence type="ECO:0000256" key="4">
    <source>
        <dbReference type="ARBA" id="ARBA00022490"/>
    </source>
</evidence>
<dbReference type="Pfam" id="PF13181">
    <property type="entry name" value="TPR_8"/>
    <property type="match status" value="1"/>
</dbReference>
<dbReference type="GO" id="GO:0005829">
    <property type="term" value="C:cytosol"/>
    <property type="evidence" value="ECO:0007669"/>
    <property type="project" value="TreeGrafter"/>
</dbReference>
<dbReference type="SUPFAM" id="SSF48452">
    <property type="entry name" value="TPR-like"/>
    <property type="match status" value="1"/>
</dbReference>
<evidence type="ECO:0008006" key="12">
    <source>
        <dbReference type="Google" id="ProtNLM"/>
    </source>
</evidence>
<evidence type="ECO:0000256" key="9">
    <source>
        <dbReference type="SAM" id="MobiDB-lite"/>
    </source>
</evidence>
<feature type="region of interest" description="Disordered" evidence="9">
    <location>
        <begin position="1"/>
        <end position="24"/>
    </location>
</feature>
<dbReference type="PANTHER" id="PTHR10130:SF0">
    <property type="entry name" value="GH08708P"/>
    <property type="match status" value="1"/>
</dbReference>
<comment type="similarity">
    <text evidence="3">Belongs to the peroxisomal targeting signal receptor family.</text>
</comment>
<evidence type="ECO:0000256" key="7">
    <source>
        <dbReference type="ARBA" id="ARBA00023140"/>
    </source>
</evidence>
<keyword evidence="5" id="KW-0677">Repeat</keyword>
<keyword evidence="7" id="KW-0576">Peroxisome</keyword>
<dbReference type="InterPro" id="IPR024111">
    <property type="entry name" value="PEX5/PEX5L"/>
</dbReference>
<feature type="repeat" description="TPR" evidence="8">
    <location>
        <begin position="570"/>
        <end position="603"/>
    </location>
</feature>
<dbReference type="OrthoDB" id="10006023at2759"/>
<keyword evidence="6 8" id="KW-0802">TPR repeat</keyword>
<evidence type="ECO:0000313" key="11">
    <source>
        <dbReference type="Proteomes" id="UP001150266"/>
    </source>
</evidence>
<evidence type="ECO:0000313" key="10">
    <source>
        <dbReference type="EMBL" id="KAJ4483229.1"/>
    </source>
</evidence>
<gene>
    <name evidence="10" type="ORF">J3R30DRAFT_3447079</name>
</gene>
<dbReference type="AlphaFoldDB" id="A0A9W9DSC0"/>
<feature type="repeat" description="TPR" evidence="8">
    <location>
        <begin position="425"/>
        <end position="458"/>
    </location>
</feature>
<sequence length="692" mass="77315">MSLPMLVGGTECGPSNPLQGLSKRFDNDRGLQQDYFGAGRAGPSREAFRSQQSVLPFNKDAVQFFAQTPPQFSGNGPYDLGMLRSALPAADAQSLKQNEVADWAADFLTQQTIQALPPQPLDVQSSVNSTYSFTPPTTQAINTTRLAQFMPSNVPTWGTGMQLIPSINPLQTVAAPTSALSDTQISWDKEFDAQQIDSVPIAGPSNTQREAFHPSQEQDELSRTAGLLLEIVKSEQNPKFQNSIFMSLMAQLRDQKVVVRGNEMVENDGIAVNQSRADFKGKGKASDSPFIPHGGTLGHRTLDSMAIVTEESSHNEIDIQEDAIDAYFRQENEAYTGYWSGMDARNLQKQTREIDPNWDKLQMDWDKFEASTEGITPIVSYQFQKNNPYLRGDTTRTQHHSMHSDERLETVLELEAAVQRNMSDASAWFELGVKQQEHERETQALRALIRATELDPSYLPGWLALAVSYTNDGHRIDAYDAIRQWVLRNDNHRDILIQHLSHHPESEKATTQEKFAQLIQCLITMAQQSAVGQIDADIQIALAVLFNSNEEYAKAQDCFRAALSVRPDDWQLYNRVGATLANSGRAGEALEYYYQALDLNPAYVRARYNLGISCINLKRYNEGAQHILDALSLQDAEGIHDSEGLNDARGGITSNALWDSLKTACLNMQRVDLATLCDKRNLEAFRLNYQLQ</sequence>
<organism evidence="10 11">
    <name type="scientific">Lentinula aciculospora</name>
    <dbReference type="NCBI Taxonomy" id="153920"/>
    <lineage>
        <taxon>Eukaryota</taxon>
        <taxon>Fungi</taxon>
        <taxon>Dikarya</taxon>
        <taxon>Basidiomycota</taxon>
        <taxon>Agaricomycotina</taxon>
        <taxon>Agaricomycetes</taxon>
        <taxon>Agaricomycetidae</taxon>
        <taxon>Agaricales</taxon>
        <taxon>Marasmiineae</taxon>
        <taxon>Omphalotaceae</taxon>
        <taxon>Lentinula</taxon>
    </lineage>
</organism>
<comment type="caution">
    <text evidence="10">The sequence shown here is derived from an EMBL/GenBank/DDBJ whole genome shotgun (WGS) entry which is preliminary data.</text>
</comment>
<dbReference type="EMBL" id="JAOTPV010000004">
    <property type="protein sequence ID" value="KAJ4483229.1"/>
    <property type="molecule type" value="Genomic_DNA"/>
</dbReference>
<evidence type="ECO:0000256" key="2">
    <source>
        <dbReference type="ARBA" id="ARBA00004496"/>
    </source>
</evidence>
<evidence type="ECO:0000256" key="5">
    <source>
        <dbReference type="ARBA" id="ARBA00022737"/>
    </source>
</evidence>
<evidence type="ECO:0000256" key="6">
    <source>
        <dbReference type="ARBA" id="ARBA00022803"/>
    </source>
</evidence>
<keyword evidence="11" id="KW-1185">Reference proteome</keyword>
<dbReference type="Proteomes" id="UP001150266">
    <property type="component" value="Unassembled WGS sequence"/>
</dbReference>
<dbReference type="InterPro" id="IPR019734">
    <property type="entry name" value="TPR_rpt"/>
</dbReference>
<dbReference type="PROSITE" id="PS50005">
    <property type="entry name" value="TPR"/>
    <property type="match status" value="3"/>
</dbReference>
<dbReference type="Pfam" id="PF14559">
    <property type="entry name" value="TPR_19"/>
    <property type="match status" value="1"/>
</dbReference>
<dbReference type="SMART" id="SM00028">
    <property type="entry name" value="TPR"/>
    <property type="match status" value="4"/>
</dbReference>
<evidence type="ECO:0000256" key="1">
    <source>
        <dbReference type="ARBA" id="ARBA00004275"/>
    </source>
</evidence>